<keyword evidence="3" id="KW-1185">Reference proteome</keyword>
<organism evidence="2 3">
    <name type="scientific">Dyadobacter soli</name>
    <dbReference type="NCBI Taxonomy" id="659014"/>
    <lineage>
        <taxon>Bacteria</taxon>
        <taxon>Pseudomonadati</taxon>
        <taxon>Bacteroidota</taxon>
        <taxon>Cytophagia</taxon>
        <taxon>Cytophagales</taxon>
        <taxon>Spirosomataceae</taxon>
        <taxon>Dyadobacter</taxon>
    </lineage>
</organism>
<gene>
    <name evidence="2" type="ORF">SAMN04487996_11312</name>
</gene>
<dbReference type="InterPro" id="IPR025665">
    <property type="entry name" value="Beta-barrel_OMP_2"/>
</dbReference>
<dbReference type="Proteomes" id="UP000198748">
    <property type="component" value="Unassembled WGS sequence"/>
</dbReference>
<accession>A0A1G7PHH9</accession>
<name>A0A1G7PHH9_9BACT</name>
<reference evidence="3" key="1">
    <citation type="submission" date="2016-10" db="EMBL/GenBank/DDBJ databases">
        <authorList>
            <person name="Varghese N."/>
            <person name="Submissions S."/>
        </authorList>
    </citation>
    <scope>NUCLEOTIDE SEQUENCE [LARGE SCALE GENOMIC DNA]</scope>
    <source>
        <strain evidence="3">DSM 25329</strain>
    </source>
</reference>
<evidence type="ECO:0000313" key="2">
    <source>
        <dbReference type="EMBL" id="SDF85713.1"/>
    </source>
</evidence>
<sequence>MFTFRYQQVTMQIAIAMKRLFTLIIMIIAAQTAIAQSATETRRWEFGAMLGPQVSFLVPRQDGDKPLKGVVAGLDVGYRFQDAAKGWSVHLQPYFSGFRGKGTSGVKNSNFYLEIKSKIRSFNTPLLFRYTFSNGKIRPFAELGAQCMVASRFSYKISGMNCPEGAPCEPLNEEQINQKPGGPRITALASAGVQIDVGKVTIPITIRLVENVKKQETYDFGGVEYKVPKSRVVQLTAGVTF</sequence>
<dbReference type="OrthoDB" id="952442at2"/>
<evidence type="ECO:0000313" key="3">
    <source>
        <dbReference type="Proteomes" id="UP000198748"/>
    </source>
</evidence>
<evidence type="ECO:0000259" key="1">
    <source>
        <dbReference type="Pfam" id="PF13568"/>
    </source>
</evidence>
<proteinExistence type="predicted"/>
<dbReference type="Pfam" id="PF13568">
    <property type="entry name" value="OMP_b-brl_2"/>
    <property type="match status" value="1"/>
</dbReference>
<dbReference type="EMBL" id="FNAN01000013">
    <property type="protein sequence ID" value="SDF85713.1"/>
    <property type="molecule type" value="Genomic_DNA"/>
</dbReference>
<protein>
    <submittedName>
        <fullName evidence="2">Outer membrane protein beta-barrel domain-containing protein</fullName>
    </submittedName>
</protein>
<feature type="domain" description="Outer membrane protein beta-barrel" evidence="1">
    <location>
        <begin position="35"/>
        <end position="152"/>
    </location>
</feature>
<dbReference type="AlphaFoldDB" id="A0A1G7PHH9"/>